<name>A0A8H2NSV9_PSEFL</name>
<protein>
    <recommendedName>
        <fullName evidence="4">Transporter</fullName>
    </recommendedName>
</protein>
<comment type="caution">
    <text evidence="2">The sequence shown here is derived from an EMBL/GenBank/DDBJ whole genome shotgun (WGS) entry which is preliminary data.</text>
</comment>
<evidence type="ECO:0000313" key="2">
    <source>
        <dbReference type="EMBL" id="VVP05908.1"/>
    </source>
</evidence>
<dbReference type="PROSITE" id="PS51257">
    <property type="entry name" value="PROKAR_LIPOPROTEIN"/>
    <property type="match status" value="1"/>
</dbReference>
<dbReference type="AlphaFoldDB" id="A0A8H2NSV9"/>
<organism evidence="2 3">
    <name type="scientific">Pseudomonas fluorescens</name>
    <dbReference type="NCBI Taxonomy" id="294"/>
    <lineage>
        <taxon>Bacteria</taxon>
        <taxon>Pseudomonadati</taxon>
        <taxon>Pseudomonadota</taxon>
        <taxon>Gammaproteobacteria</taxon>
        <taxon>Pseudomonadales</taxon>
        <taxon>Pseudomonadaceae</taxon>
        <taxon>Pseudomonas</taxon>
    </lineage>
</organism>
<feature type="signal peptide" evidence="1">
    <location>
        <begin position="1"/>
        <end position="26"/>
    </location>
</feature>
<proteinExistence type="predicted"/>
<dbReference type="EMBL" id="CABVIE010000009">
    <property type="protein sequence ID" value="VVP05908.1"/>
    <property type="molecule type" value="Genomic_DNA"/>
</dbReference>
<evidence type="ECO:0008006" key="4">
    <source>
        <dbReference type="Google" id="ProtNLM"/>
    </source>
</evidence>
<evidence type="ECO:0000256" key="1">
    <source>
        <dbReference type="SAM" id="SignalP"/>
    </source>
</evidence>
<reference evidence="2 3" key="1">
    <citation type="submission" date="2019-09" db="EMBL/GenBank/DDBJ databases">
        <authorList>
            <person name="Chandra G."/>
            <person name="Truman W A."/>
        </authorList>
    </citation>
    <scope>NUCLEOTIDE SEQUENCE [LARGE SCALE GENOMIC DNA]</scope>
    <source>
        <strain evidence="2">PS900</strain>
    </source>
</reference>
<evidence type="ECO:0000313" key="3">
    <source>
        <dbReference type="Proteomes" id="UP000325723"/>
    </source>
</evidence>
<sequence length="80" mass="8575">MDVKERWMGTASALVAVLGCIPVAQADDSAELAKKALNPVAAMYSLPVQYNWGQKIGPTGEGMHSFTNIQPVLPFALNED</sequence>
<accession>A0A8H2NSV9</accession>
<dbReference type="Proteomes" id="UP000325723">
    <property type="component" value="Unassembled WGS sequence"/>
</dbReference>
<feature type="chain" id="PRO_5034533208" description="Transporter" evidence="1">
    <location>
        <begin position="27"/>
        <end position="80"/>
    </location>
</feature>
<keyword evidence="1" id="KW-0732">Signal</keyword>
<gene>
    <name evidence="2" type="ORF">PS900_03086</name>
</gene>